<keyword evidence="2" id="KW-0732">Signal</keyword>
<name>A0A834GEG7_RHOSS</name>
<dbReference type="OrthoDB" id="1080769at2759"/>
<dbReference type="InterPro" id="IPR033249">
    <property type="entry name" value="CLE_plant"/>
</dbReference>
<dbReference type="PANTHER" id="PTHR34545">
    <property type="entry name" value="CLAVATA3/ESR (CLE)-RELATED PROTEIN 22"/>
    <property type="match status" value="1"/>
</dbReference>
<sequence>MKVVIRRSRHIRATIAVFFLLLLSDQLCLSSAEHGGMGRPRQSGPRKARSSDEASSFHSASNSAQVVVGGNQVQDSDGGKLYQEDKRTVESGPNPLHN</sequence>
<dbReference type="GO" id="GO:0048731">
    <property type="term" value="P:system development"/>
    <property type="evidence" value="ECO:0007669"/>
    <property type="project" value="InterPro"/>
</dbReference>
<dbReference type="AlphaFoldDB" id="A0A834GEG7"/>
<organism evidence="3 4">
    <name type="scientific">Rhododendron simsii</name>
    <name type="common">Sims's rhododendron</name>
    <dbReference type="NCBI Taxonomy" id="118357"/>
    <lineage>
        <taxon>Eukaryota</taxon>
        <taxon>Viridiplantae</taxon>
        <taxon>Streptophyta</taxon>
        <taxon>Embryophyta</taxon>
        <taxon>Tracheophyta</taxon>
        <taxon>Spermatophyta</taxon>
        <taxon>Magnoliopsida</taxon>
        <taxon>eudicotyledons</taxon>
        <taxon>Gunneridae</taxon>
        <taxon>Pentapetalae</taxon>
        <taxon>asterids</taxon>
        <taxon>Ericales</taxon>
        <taxon>Ericaceae</taxon>
        <taxon>Ericoideae</taxon>
        <taxon>Rhodoreae</taxon>
        <taxon>Rhododendron</taxon>
    </lineage>
</organism>
<evidence type="ECO:0000313" key="4">
    <source>
        <dbReference type="Proteomes" id="UP000626092"/>
    </source>
</evidence>
<proteinExistence type="predicted"/>
<keyword evidence="4" id="KW-1185">Reference proteome</keyword>
<dbReference type="EMBL" id="WJXA01000009">
    <property type="protein sequence ID" value="KAF7132035.1"/>
    <property type="molecule type" value="Genomic_DNA"/>
</dbReference>
<feature type="chain" id="PRO_5032284861" evidence="2">
    <location>
        <begin position="33"/>
        <end position="98"/>
    </location>
</feature>
<dbReference type="Proteomes" id="UP000626092">
    <property type="component" value="Unassembled WGS sequence"/>
</dbReference>
<evidence type="ECO:0000256" key="1">
    <source>
        <dbReference type="SAM" id="MobiDB-lite"/>
    </source>
</evidence>
<evidence type="ECO:0000256" key="2">
    <source>
        <dbReference type="SAM" id="SignalP"/>
    </source>
</evidence>
<feature type="signal peptide" evidence="2">
    <location>
        <begin position="1"/>
        <end position="32"/>
    </location>
</feature>
<gene>
    <name evidence="3" type="ORF">RHSIM_Rhsim09G0095200</name>
</gene>
<dbReference type="PANTHER" id="PTHR34545:SF7">
    <property type="entry name" value="CLAVATA3_ESR (CLE)-RELATED PROTEIN 16"/>
    <property type="match status" value="1"/>
</dbReference>
<feature type="compositionally biased region" description="Low complexity" evidence="1">
    <location>
        <begin position="53"/>
        <end position="64"/>
    </location>
</feature>
<feature type="region of interest" description="Disordered" evidence="1">
    <location>
        <begin position="32"/>
        <end position="98"/>
    </location>
</feature>
<evidence type="ECO:0000313" key="3">
    <source>
        <dbReference type="EMBL" id="KAF7132035.1"/>
    </source>
</evidence>
<accession>A0A834GEG7</accession>
<protein>
    <submittedName>
        <fullName evidence="3">Uncharacterized protein</fullName>
    </submittedName>
</protein>
<reference evidence="3" key="1">
    <citation type="submission" date="2019-11" db="EMBL/GenBank/DDBJ databases">
        <authorList>
            <person name="Liu Y."/>
            <person name="Hou J."/>
            <person name="Li T.-Q."/>
            <person name="Guan C.-H."/>
            <person name="Wu X."/>
            <person name="Wu H.-Z."/>
            <person name="Ling F."/>
            <person name="Zhang R."/>
            <person name="Shi X.-G."/>
            <person name="Ren J.-P."/>
            <person name="Chen E.-F."/>
            <person name="Sun J.-M."/>
        </authorList>
    </citation>
    <scope>NUCLEOTIDE SEQUENCE</scope>
    <source>
        <strain evidence="3">Adult_tree_wgs_1</strain>
        <tissue evidence="3">Leaves</tissue>
    </source>
</reference>
<comment type="caution">
    <text evidence="3">The sequence shown here is derived from an EMBL/GenBank/DDBJ whole genome shotgun (WGS) entry which is preliminary data.</text>
</comment>